<dbReference type="EMBL" id="HBIX01008981">
    <property type="protein sequence ID" value="CAE0714156.1"/>
    <property type="molecule type" value="Transcribed_RNA"/>
</dbReference>
<evidence type="ECO:0000313" key="1">
    <source>
        <dbReference type="EMBL" id="CAE0714156.1"/>
    </source>
</evidence>
<proteinExistence type="predicted"/>
<gene>
    <name evidence="1" type="ORF">PAUS00366_LOCUS6908</name>
</gene>
<dbReference type="AlphaFoldDB" id="A0A7S4AFQ0"/>
<reference evidence="1" key="1">
    <citation type="submission" date="2021-01" db="EMBL/GenBank/DDBJ databases">
        <authorList>
            <person name="Corre E."/>
            <person name="Pelletier E."/>
            <person name="Niang G."/>
            <person name="Scheremetjew M."/>
            <person name="Finn R."/>
            <person name="Kale V."/>
            <person name="Holt S."/>
            <person name="Cochrane G."/>
            <person name="Meng A."/>
            <person name="Brown T."/>
            <person name="Cohen L."/>
        </authorList>
    </citation>
    <scope>NUCLEOTIDE SEQUENCE</scope>
    <source>
        <strain evidence="1">10249 10 AB</strain>
    </source>
</reference>
<accession>A0A7S4AFQ0</accession>
<name>A0A7S4AFQ0_9STRA</name>
<organism evidence="1">
    <name type="scientific">Pseudo-nitzschia australis</name>
    <dbReference type="NCBI Taxonomy" id="44445"/>
    <lineage>
        <taxon>Eukaryota</taxon>
        <taxon>Sar</taxon>
        <taxon>Stramenopiles</taxon>
        <taxon>Ochrophyta</taxon>
        <taxon>Bacillariophyta</taxon>
        <taxon>Bacillariophyceae</taxon>
        <taxon>Bacillariophycidae</taxon>
        <taxon>Bacillariales</taxon>
        <taxon>Bacillariaceae</taxon>
        <taxon>Pseudo-nitzschia</taxon>
    </lineage>
</organism>
<protein>
    <submittedName>
        <fullName evidence="1">Uncharacterized protein</fullName>
    </submittedName>
</protein>
<sequence length="100" mass="10534">MFSSVSSMQSLSCVLLWRSVPSVPRRVRTLASSKFVVTRSCGSGTNDDADPLASFAAPSASIDGRVSSAALSAWLPCSRDGCRHPPFHSCPVVLCRSSSS</sequence>